<organism evidence="3 4">
    <name type="scientific">Phialocephala subalpina</name>
    <dbReference type="NCBI Taxonomy" id="576137"/>
    <lineage>
        <taxon>Eukaryota</taxon>
        <taxon>Fungi</taxon>
        <taxon>Dikarya</taxon>
        <taxon>Ascomycota</taxon>
        <taxon>Pezizomycotina</taxon>
        <taxon>Leotiomycetes</taxon>
        <taxon>Helotiales</taxon>
        <taxon>Mollisiaceae</taxon>
        <taxon>Phialocephala</taxon>
        <taxon>Phialocephala fortinii species complex</taxon>
    </lineage>
</organism>
<reference evidence="3 4" key="1">
    <citation type="submission" date="2016-03" db="EMBL/GenBank/DDBJ databases">
        <authorList>
            <person name="Ploux O."/>
        </authorList>
    </citation>
    <scope>NUCLEOTIDE SEQUENCE [LARGE SCALE GENOMIC DNA]</scope>
    <source>
        <strain evidence="3 4">UAMH 11012</strain>
    </source>
</reference>
<protein>
    <recommendedName>
        <fullName evidence="2">AAA+ ATPase domain-containing protein</fullName>
    </recommendedName>
</protein>
<dbReference type="GO" id="GO:0016887">
    <property type="term" value="F:ATP hydrolysis activity"/>
    <property type="evidence" value="ECO:0007669"/>
    <property type="project" value="InterPro"/>
</dbReference>
<dbReference type="AlphaFoldDB" id="A0A1L7WU84"/>
<dbReference type="STRING" id="576137.A0A1L7WU84"/>
<dbReference type="SUPFAM" id="SSF52540">
    <property type="entry name" value="P-loop containing nucleoside triphosphate hydrolases"/>
    <property type="match status" value="1"/>
</dbReference>
<feature type="domain" description="AAA+ ATPase" evidence="2">
    <location>
        <begin position="562"/>
        <end position="689"/>
    </location>
</feature>
<feature type="region of interest" description="Disordered" evidence="1">
    <location>
        <begin position="15"/>
        <end position="44"/>
    </location>
</feature>
<dbReference type="InterPro" id="IPR003959">
    <property type="entry name" value="ATPase_AAA_core"/>
</dbReference>
<dbReference type="GO" id="GO:0005524">
    <property type="term" value="F:ATP binding"/>
    <property type="evidence" value="ECO:0007669"/>
    <property type="project" value="InterPro"/>
</dbReference>
<dbReference type="PANTHER" id="PTHR46411:SF3">
    <property type="entry name" value="AAA+ ATPASE DOMAIN-CONTAINING PROTEIN"/>
    <property type="match status" value="1"/>
</dbReference>
<dbReference type="Proteomes" id="UP000184330">
    <property type="component" value="Unassembled WGS sequence"/>
</dbReference>
<dbReference type="Gene3D" id="3.40.50.300">
    <property type="entry name" value="P-loop containing nucleotide triphosphate hydrolases"/>
    <property type="match status" value="1"/>
</dbReference>
<dbReference type="CDD" id="cd19481">
    <property type="entry name" value="RecA-like_protease"/>
    <property type="match status" value="1"/>
</dbReference>
<dbReference type="EMBL" id="FJOG01000008">
    <property type="protein sequence ID" value="CZR56342.1"/>
    <property type="molecule type" value="Genomic_DNA"/>
</dbReference>
<feature type="region of interest" description="Disordered" evidence="1">
    <location>
        <begin position="66"/>
        <end position="113"/>
    </location>
</feature>
<dbReference type="OrthoDB" id="10042665at2759"/>
<evidence type="ECO:0000256" key="1">
    <source>
        <dbReference type="SAM" id="MobiDB-lite"/>
    </source>
</evidence>
<evidence type="ECO:0000313" key="3">
    <source>
        <dbReference type="EMBL" id="CZR56342.1"/>
    </source>
</evidence>
<feature type="compositionally biased region" description="Polar residues" evidence="1">
    <location>
        <begin position="23"/>
        <end position="36"/>
    </location>
</feature>
<feature type="region of interest" description="Disordered" evidence="1">
    <location>
        <begin position="776"/>
        <end position="797"/>
    </location>
</feature>
<name>A0A1L7WU84_9HELO</name>
<dbReference type="InterPro" id="IPR003593">
    <property type="entry name" value="AAA+_ATPase"/>
</dbReference>
<sequence>MVIDTIDTPNTHLRRLPLVTPGESGSTDPSRWSQMESAKAALGDEETDPLIKKLVQTLIAALENHNANSKSEVRSRSSSSANSRSSRGSSVNNDELKSSNREEQSSSSLESSKITVREEAVIESFKNRVGRMLQDGNGEWMTQQLWEVRMPIQNMEPSTSSESLAVLFWFHKNKKWLCIQSPSLVAAYQKVNKHSRLSMGQHPTKITESDPCPTLFYHLEDMRSEIESSGDESAKLDFQALEFISKEFKPRWQDAREENFDNGLCNYGLLWRLFNPGDLVVRRDELGNEWLLVLVELKEHSQIRPNPEPPVEYTEFVTWGLSFSTIDSALVRRVLRFRLYSFTDRRRIASLPVYPLNQKGEEKEAFVKKCSERGRKWQALMTATPTCVTHDGFAMSEAAFHNMDETKNQVVKGVRRVKERMIIDENSKKEEVQDILGLGKPLGIQQQYQPVPPPPGQPMRQESAADLDEREDYQWDQLPLNTILTDQQAQLCPAVIRCVSISTKHDFNVSVETLEPISWNREAIELLVLDENKKDLLKGLVAQHSHRTKTGEFGDLIENKGKGLVILLYGPPGVGKSLTAESIGEWVGKPLIALSIGDLIVDESQLERRLLDEFERAINWDAILLLDEADVVLEARSFEDVRRNGIVSVFLRQLEYYQGVLFLTTNRISTMDVAFQSRIQVALEFEDLKPKGRSKIWKGLLESRRKTIDADAFELIEKKVGSLASANLNGRQIRNVLNIAEGYAFNEFGKPGMMKLSHVQNAVKAALEFQKFFEKAREKSRSDNSVWAPYNGESDSD</sequence>
<dbReference type="PANTHER" id="PTHR46411">
    <property type="entry name" value="FAMILY ATPASE, PUTATIVE-RELATED"/>
    <property type="match status" value="1"/>
</dbReference>
<dbReference type="Pfam" id="PF00004">
    <property type="entry name" value="AAA"/>
    <property type="match status" value="1"/>
</dbReference>
<feature type="compositionally biased region" description="Low complexity" evidence="1">
    <location>
        <begin position="76"/>
        <end position="93"/>
    </location>
</feature>
<dbReference type="Pfam" id="PF22942">
    <property type="entry name" value="DUF7025"/>
    <property type="match status" value="1"/>
</dbReference>
<dbReference type="InterPro" id="IPR054289">
    <property type="entry name" value="DUF7025"/>
</dbReference>
<accession>A0A1L7WU84</accession>
<evidence type="ECO:0000313" key="4">
    <source>
        <dbReference type="Proteomes" id="UP000184330"/>
    </source>
</evidence>
<evidence type="ECO:0000259" key="2">
    <source>
        <dbReference type="SMART" id="SM00382"/>
    </source>
</evidence>
<dbReference type="InterPro" id="IPR027417">
    <property type="entry name" value="P-loop_NTPase"/>
</dbReference>
<dbReference type="SMART" id="SM00382">
    <property type="entry name" value="AAA"/>
    <property type="match status" value="1"/>
</dbReference>
<feature type="compositionally biased region" description="Basic and acidic residues" evidence="1">
    <location>
        <begin position="94"/>
        <end position="104"/>
    </location>
</feature>
<proteinExistence type="predicted"/>
<keyword evidence="4" id="KW-1185">Reference proteome</keyword>
<gene>
    <name evidence="3" type="ORF">PAC_06230</name>
</gene>